<gene>
    <name evidence="2" type="ORF">FA13DRAFT_1750476</name>
</gene>
<protein>
    <recommendedName>
        <fullName evidence="4">Secreted protein</fullName>
    </recommendedName>
</protein>
<proteinExistence type="predicted"/>
<accession>A0A4Y7R6M4</accession>
<evidence type="ECO:0000313" key="3">
    <source>
        <dbReference type="Proteomes" id="UP000298030"/>
    </source>
</evidence>
<reference evidence="2 3" key="1">
    <citation type="journal article" date="2019" name="Nat. Ecol. Evol.">
        <title>Megaphylogeny resolves global patterns of mushroom evolution.</title>
        <authorList>
            <person name="Varga T."/>
            <person name="Krizsan K."/>
            <person name="Foldi C."/>
            <person name="Dima B."/>
            <person name="Sanchez-Garcia M."/>
            <person name="Sanchez-Ramirez S."/>
            <person name="Szollosi G.J."/>
            <person name="Szarkandi J.G."/>
            <person name="Papp V."/>
            <person name="Albert L."/>
            <person name="Andreopoulos W."/>
            <person name="Angelini C."/>
            <person name="Antonin V."/>
            <person name="Barry K.W."/>
            <person name="Bougher N.L."/>
            <person name="Buchanan P."/>
            <person name="Buyck B."/>
            <person name="Bense V."/>
            <person name="Catcheside P."/>
            <person name="Chovatia M."/>
            <person name="Cooper J."/>
            <person name="Damon W."/>
            <person name="Desjardin D."/>
            <person name="Finy P."/>
            <person name="Geml J."/>
            <person name="Haridas S."/>
            <person name="Hughes K."/>
            <person name="Justo A."/>
            <person name="Karasinski D."/>
            <person name="Kautmanova I."/>
            <person name="Kiss B."/>
            <person name="Kocsube S."/>
            <person name="Kotiranta H."/>
            <person name="LaButti K.M."/>
            <person name="Lechner B.E."/>
            <person name="Liimatainen K."/>
            <person name="Lipzen A."/>
            <person name="Lukacs Z."/>
            <person name="Mihaltcheva S."/>
            <person name="Morgado L.N."/>
            <person name="Niskanen T."/>
            <person name="Noordeloos M.E."/>
            <person name="Ohm R.A."/>
            <person name="Ortiz-Santana B."/>
            <person name="Ovrebo C."/>
            <person name="Racz N."/>
            <person name="Riley R."/>
            <person name="Savchenko A."/>
            <person name="Shiryaev A."/>
            <person name="Soop K."/>
            <person name="Spirin V."/>
            <person name="Szebenyi C."/>
            <person name="Tomsovsky M."/>
            <person name="Tulloss R.E."/>
            <person name="Uehling J."/>
            <person name="Grigoriev I.V."/>
            <person name="Vagvolgyi C."/>
            <person name="Papp T."/>
            <person name="Martin F.M."/>
            <person name="Miettinen O."/>
            <person name="Hibbett D.S."/>
            <person name="Nagy L.G."/>
        </authorList>
    </citation>
    <scope>NUCLEOTIDE SEQUENCE [LARGE SCALE GENOMIC DNA]</scope>
    <source>
        <strain evidence="2 3">FP101781</strain>
    </source>
</reference>
<keyword evidence="3" id="KW-1185">Reference proteome</keyword>
<comment type="caution">
    <text evidence="2">The sequence shown here is derived from an EMBL/GenBank/DDBJ whole genome shotgun (WGS) entry which is preliminary data.</text>
</comment>
<dbReference type="AlphaFoldDB" id="A0A4Y7R6M4"/>
<evidence type="ECO:0008006" key="4">
    <source>
        <dbReference type="Google" id="ProtNLM"/>
    </source>
</evidence>
<evidence type="ECO:0000256" key="1">
    <source>
        <dbReference type="SAM" id="SignalP"/>
    </source>
</evidence>
<dbReference type="Proteomes" id="UP000298030">
    <property type="component" value="Unassembled WGS sequence"/>
</dbReference>
<feature type="signal peptide" evidence="1">
    <location>
        <begin position="1"/>
        <end position="17"/>
    </location>
</feature>
<organism evidence="2 3">
    <name type="scientific">Coprinellus micaceus</name>
    <name type="common">Glistening ink-cap mushroom</name>
    <name type="synonym">Coprinus micaceus</name>
    <dbReference type="NCBI Taxonomy" id="71717"/>
    <lineage>
        <taxon>Eukaryota</taxon>
        <taxon>Fungi</taxon>
        <taxon>Dikarya</taxon>
        <taxon>Basidiomycota</taxon>
        <taxon>Agaricomycotina</taxon>
        <taxon>Agaricomycetes</taxon>
        <taxon>Agaricomycetidae</taxon>
        <taxon>Agaricales</taxon>
        <taxon>Agaricineae</taxon>
        <taxon>Psathyrellaceae</taxon>
        <taxon>Coprinellus</taxon>
    </lineage>
</organism>
<sequence length="100" mass="11446">MKTQIICSVLLFGLVSALPAPQFFCVSFSNLTVVSFSYRSSTQQPTHPSARRPSRPPHCNHWKRVLVGCWDNYPEREQLYLVLKNEHVHSYGQDMPGNRG</sequence>
<feature type="chain" id="PRO_5021348183" description="Secreted protein" evidence="1">
    <location>
        <begin position="18"/>
        <end position="100"/>
    </location>
</feature>
<dbReference type="EMBL" id="QPFP01000626">
    <property type="protein sequence ID" value="TEB04497.1"/>
    <property type="molecule type" value="Genomic_DNA"/>
</dbReference>
<evidence type="ECO:0000313" key="2">
    <source>
        <dbReference type="EMBL" id="TEB04497.1"/>
    </source>
</evidence>
<name>A0A4Y7R6M4_COPMI</name>
<keyword evidence="1" id="KW-0732">Signal</keyword>